<feature type="region of interest" description="Disordered" evidence="1">
    <location>
        <begin position="1"/>
        <end position="82"/>
    </location>
</feature>
<dbReference type="Proteomes" id="UP001381693">
    <property type="component" value="Unassembled WGS sequence"/>
</dbReference>
<feature type="compositionally biased region" description="Basic and acidic residues" evidence="1">
    <location>
        <begin position="24"/>
        <end position="43"/>
    </location>
</feature>
<evidence type="ECO:0000313" key="2">
    <source>
        <dbReference type="EMBL" id="KAK7066889.1"/>
    </source>
</evidence>
<sequence>MKRNFREGENQEELQRRRKSSGTSEKEKIKRNFREGENQEELQRRRKSRGTSEKEKIMRNFRNTELGQIAGPAETVHRRGTRVSQARLLRALTMDKKPMKFY</sequence>
<evidence type="ECO:0000313" key="3">
    <source>
        <dbReference type="Proteomes" id="UP001381693"/>
    </source>
</evidence>
<name>A0AAN8WV11_HALRR</name>
<protein>
    <submittedName>
        <fullName evidence="2">Uncharacterized protein</fullName>
    </submittedName>
</protein>
<dbReference type="EMBL" id="JAXCGZ010018987">
    <property type="protein sequence ID" value="KAK7066889.1"/>
    <property type="molecule type" value="Genomic_DNA"/>
</dbReference>
<keyword evidence="3" id="KW-1185">Reference proteome</keyword>
<feature type="compositionally biased region" description="Basic and acidic residues" evidence="1">
    <location>
        <begin position="1"/>
        <end position="15"/>
    </location>
</feature>
<evidence type="ECO:0000256" key="1">
    <source>
        <dbReference type="SAM" id="MobiDB-lite"/>
    </source>
</evidence>
<dbReference type="AlphaFoldDB" id="A0AAN8WV11"/>
<comment type="caution">
    <text evidence="2">The sequence shown here is derived from an EMBL/GenBank/DDBJ whole genome shotgun (WGS) entry which is preliminary data.</text>
</comment>
<reference evidence="2 3" key="1">
    <citation type="submission" date="2023-11" db="EMBL/GenBank/DDBJ databases">
        <title>Halocaridina rubra genome assembly.</title>
        <authorList>
            <person name="Smith C."/>
        </authorList>
    </citation>
    <scope>NUCLEOTIDE SEQUENCE [LARGE SCALE GENOMIC DNA]</scope>
    <source>
        <strain evidence="2">EP-1</strain>
        <tissue evidence="2">Whole</tissue>
    </source>
</reference>
<gene>
    <name evidence="2" type="ORF">SK128_005818</name>
</gene>
<organism evidence="2 3">
    <name type="scientific">Halocaridina rubra</name>
    <name type="common">Hawaiian red shrimp</name>
    <dbReference type="NCBI Taxonomy" id="373956"/>
    <lineage>
        <taxon>Eukaryota</taxon>
        <taxon>Metazoa</taxon>
        <taxon>Ecdysozoa</taxon>
        <taxon>Arthropoda</taxon>
        <taxon>Crustacea</taxon>
        <taxon>Multicrustacea</taxon>
        <taxon>Malacostraca</taxon>
        <taxon>Eumalacostraca</taxon>
        <taxon>Eucarida</taxon>
        <taxon>Decapoda</taxon>
        <taxon>Pleocyemata</taxon>
        <taxon>Caridea</taxon>
        <taxon>Atyoidea</taxon>
        <taxon>Atyidae</taxon>
        <taxon>Halocaridina</taxon>
    </lineage>
</organism>
<accession>A0AAN8WV11</accession>
<proteinExistence type="predicted"/>